<evidence type="ECO:0000313" key="2">
    <source>
        <dbReference type="Proteomes" id="UP000012960"/>
    </source>
</evidence>
<reference evidence="1" key="1">
    <citation type="submission" date="2021-05" db="UniProtKB">
        <authorList>
            <consortium name="EnsemblPlants"/>
        </authorList>
    </citation>
    <scope>IDENTIFICATION</scope>
    <source>
        <strain evidence="1">subsp. malaccensis</strain>
    </source>
</reference>
<dbReference type="InParanoid" id="A0A804K092"/>
<dbReference type="Gramene" id="Ma07_t26840.1">
    <property type="protein sequence ID" value="Ma07_p26840.1"/>
    <property type="gene ID" value="Ma07_g26840"/>
</dbReference>
<organism evidence="1 2">
    <name type="scientific">Musa acuminata subsp. malaccensis</name>
    <name type="common">Wild banana</name>
    <name type="synonym">Musa malaccensis</name>
    <dbReference type="NCBI Taxonomy" id="214687"/>
    <lineage>
        <taxon>Eukaryota</taxon>
        <taxon>Viridiplantae</taxon>
        <taxon>Streptophyta</taxon>
        <taxon>Embryophyta</taxon>
        <taxon>Tracheophyta</taxon>
        <taxon>Spermatophyta</taxon>
        <taxon>Magnoliopsida</taxon>
        <taxon>Liliopsida</taxon>
        <taxon>Zingiberales</taxon>
        <taxon>Musaceae</taxon>
        <taxon>Musa</taxon>
    </lineage>
</organism>
<evidence type="ECO:0000313" key="1">
    <source>
        <dbReference type="EnsemblPlants" id="Ma07_p26840.1"/>
    </source>
</evidence>
<dbReference type="EnsemblPlants" id="Ma07_t26840.1">
    <property type="protein sequence ID" value="Ma07_p26840.1"/>
    <property type="gene ID" value="Ma07_g26840"/>
</dbReference>
<sequence>MRFTDSPVVELPVGGAVLTLEHDNGSMHVGISVWPCSLISTSASTLC</sequence>
<dbReference type="Proteomes" id="UP000012960">
    <property type="component" value="Unplaced"/>
</dbReference>
<accession>A0A804K092</accession>
<dbReference type="AlphaFoldDB" id="A0A804K092"/>
<protein>
    <submittedName>
        <fullName evidence="1">Uncharacterized protein</fullName>
    </submittedName>
</protein>
<keyword evidence="2" id="KW-1185">Reference proteome</keyword>
<proteinExistence type="predicted"/>
<name>A0A804K092_MUSAM</name>